<organism evidence="1 2">
    <name type="scientific">Humidesulfovibrio mexicanus</name>
    <dbReference type="NCBI Taxonomy" id="147047"/>
    <lineage>
        <taxon>Bacteria</taxon>
        <taxon>Pseudomonadati</taxon>
        <taxon>Thermodesulfobacteriota</taxon>
        <taxon>Desulfovibrionia</taxon>
        <taxon>Desulfovibrionales</taxon>
        <taxon>Desulfovibrionaceae</taxon>
        <taxon>Humidesulfovibrio</taxon>
    </lineage>
</organism>
<proteinExistence type="predicted"/>
<dbReference type="Proteomes" id="UP000198324">
    <property type="component" value="Unassembled WGS sequence"/>
</dbReference>
<keyword evidence="2" id="KW-1185">Reference proteome</keyword>
<accession>A0A239AX59</accession>
<dbReference type="RefSeq" id="WP_089274472.1">
    <property type="nucleotide sequence ID" value="NZ_FZOC01000004.1"/>
</dbReference>
<gene>
    <name evidence="1" type="ORF">SAMN04488503_2267</name>
</gene>
<protein>
    <submittedName>
        <fullName evidence="1">Uncharacterized protein</fullName>
    </submittedName>
</protein>
<reference evidence="1 2" key="1">
    <citation type="submission" date="2017-06" db="EMBL/GenBank/DDBJ databases">
        <authorList>
            <person name="Kim H.J."/>
            <person name="Triplett B.A."/>
        </authorList>
    </citation>
    <scope>NUCLEOTIDE SEQUENCE [LARGE SCALE GENOMIC DNA]</scope>
    <source>
        <strain evidence="1 2">DSM 13116</strain>
    </source>
</reference>
<name>A0A239AX59_9BACT</name>
<evidence type="ECO:0000313" key="2">
    <source>
        <dbReference type="Proteomes" id="UP000198324"/>
    </source>
</evidence>
<evidence type="ECO:0000313" key="1">
    <source>
        <dbReference type="EMBL" id="SNR99941.1"/>
    </source>
</evidence>
<dbReference type="AlphaFoldDB" id="A0A239AX59"/>
<dbReference type="EMBL" id="FZOC01000004">
    <property type="protein sequence ID" value="SNR99941.1"/>
    <property type="molecule type" value="Genomic_DNA"/>
</dbReference>
<sequence length="65" mass="7407">MSTRTDCPPHKFKRGDRVEVNGNREAVVLGEYSCRMYEVRLWDGLRHVGDVCVDVSDIKPRASAE</sequence>